<keyword evidence="3 5" id="KW-1133">Transmembrane helix</keyword>
<evidence type="ECO:0000256" key="4">
    <source>
        <dbReference type="ARBA" id="ARBA00023136"/>
    </source>
</evidence>
<dbReference type="Pfam" id="PF01061">
    <property type="entry name" value="ABC2_membrane"/>
    <property type="match status" value="1"/>
</dbReference>
<feature type="domain" description="ABC-2 type transporter transmembrane" evidence="6">
    <location>
        <begin position="26"/>
        <end position="221"/>
    </location>
</feature>
<dbReference type="InterPro" id="IPR013525">
    <property type="entry name" value="ABC2_TM"/>
</dbReference>
<organism evidence="7 8">
    <name type="scientific">Halorubellus litoreus</name>
    <dbReference type="NCBI Taxonomy" id="755308"/>
    <lineage>
        <taxon>Archaea</taxon>
        <taxon>Methanobacteriati</taxon>
        <taxon>Methanobacteriota</taxon>
        <taxon>Stenosarchaea group</taxon>
        <taxon>Halobacteria</taxon>
        <taxon>Halobacteriales</taxon>
        <taxon>Halorubellaceae</taxon>
        <taxon>Halorubellus</taxon>
    </lineage>
</organism>
<proteinExistence type="predicted"/>
<evidence type="ECO:0000313" key="8">
    <source>
        <dbReference type="Proteomes" id="UP001596395"/>
    </source>
</evidence>
<name>A0ABD5V943_9EURY</name>
<evidence type="ECO:0000256" key="2">
    <source>
        <dbReference type="ARBA" id="ARBA00022692"/>
    </source>
</evidence>
<dbReference type="EMBL" id="JBHSXN010000001">
    <property type="protein sequence ID" value="MFC6951308.1"/>
    <property type="molecule type" value="Genomic_DNA"/>
</dbReference>
<keyword evidence="8" id="KW-1185">Reference proteome</keyword>
<sequence>MATDHASTQTTQRADDATGVAPWYRQTKSFARRSLRELARSKVALFWAILWPVFWYFLTMVLFISEPQGVPEAELAAVMADTKATNAISFGLFGAFTVTLVSFAQNFTADLEEKRYRKLRSLPVYPSADLTGRFLAGFVLALASFWSVIAVGYVDGASFDLHSVLSVPVVLASLLLFCIVGMSTAVVLSAVVTKGEYLTVITNTTLLVLFFSTGFNGVQPAMSPLADYVNLVPNSLAARLQVYHLTDVHGSAAASAGVTPPELPADPVYLVVLLGFAVALWGVAVLTMRRAVYGGDAGE</sequence>
<accession>A0ABD5V943</accession>
<feature type="transmembrane region" description="Helical" evidence="5">
    <location>
        <begin position="268"/>
        <end position="286"/>
    </location>
</feature>
<dbReference type="GO" id="GO:0016020">
    <property type="term" value="C:membrane"/>
    <property type="evidence" value="ECO:0007669"/>
    <property type="project" value="UniProtKB-SubCell"/>
</dbReference>
<evidence type="ECO:0000256" key="5">
    <source>
        <dbReference type="SAM" id="Phobius"/>
    </source>
</evidence>
<protein>
    <submittedName>
        <fullName evidence="7">ABC transporter permease</fullName>
    </submittedName>
</protein>
<evidence type="ECO:0000259" key="6">
    <source>
        <dbReference type="Pfam" id="PF01061"/>
    </source>
</evidence>
<comment type="caution">
    <text evidence="7">The sequence shown here is derived from an EMBL/GenBank/DDBJ whole genome shotgun (WGS) entry which is preliminary data.</text>
</comment>
<feature type="transmembrane region" description="Helical" evidence="5">
    <location>
        <begin position="197"/>
        <end position="215"/>
    </location>
</feature>
<keyword evidence="4 5" id="KW-0472">Membrane</keyword>
<evidence type="ECO:0000256" key="1">
    <source>
        <dbReference type="ARBA" id="ARBA00004141"/>
    </source>
</evidence>
<dbReference type="RefSeq" id="WP_336348346.1">
    <property type="nucleotide sequence ID" value="NZ_JAZAQL010000001.1"/>
</dbReference>
<feature type="transmembrane region" description="Helical" evidence="5">
    <location>
        <begin position="130"/>
        <end position="153"/>
    </location>
</feature>
<comment type="subcellular location">
    <subcellularLocation>
        <location evidence="1">Membrane</location>
        <topology evidence="1">Multi-pass membrane protein</topology>
    </subcellularLocation>
</comment>
<keyword evidence="2 5" id="KW-0812">Transmembrane</keyword>
<evidence type="ECO:0000313" key="7">
    <source>
        <dbReference type="EMBL" id="MFC6951308.1"/>
    </source>
</evidence>
<gene>
    <name evidence="7" type="ORF">ACFQGB_00400</name>
</gene>
<feature type="transmembrane region" description="Helical" evidence="5">
    <location>
        <begin position="43"/>
        <end position="64"/>
    </location>
</feature>
<reference evidence="7 8" key="1">
    <citation type="journal article" date="2019" name="Int. J. Syst. Evol. Microbiol.">
        <title>The Global Catalogue of Microorganisms (GCM) 10K type strain sequencing project: providing services to taxonomists for standard genome sequencing and annotation.</title>
        <authorList>
            <consortium name="The Broad Institute Genomics Platform"/>
            <consortium name="The Broad Institute Genome Sequencing Center for Infectious Disease"/>
            <person name="Wu L."/>
            <person name="Ma J."/>
        </authorList>
    </citation>
    <scope>NUCLEOTIDE SEQUENCE [LARGE SCALE GENOMIC DNA]</scope>
    <source>
        <strain evidence="7 8">GX26</strain>
    </source>
</reference>
<evidence type="ECO:0000256" key="3">
    <source>
        <dbReference type="ARBA" id="ARBA00022989"/>
    </source>
</evidence>
<feature type="transmembrane region" description="Helical" evidence="5">
    <location>
        <begin position="84"/>
        <end position="109"/>
    </location>
</feature>
<feature type="transmembrane region" description="Helical" evidence="5">
    <location>
        <begin position="165"/>
        <end position="190"/>
    </location>
</feature>
<dbReference type="AlphaFoldDB" id="A0ABD5V943"/>
<dbReference type="Proteomes" id="UP001596395">
    <property type="component" value="Unassembled WGS sequence"/>
</dbReference>